<dbReference type="InterPro" id="IPR050266">
    <property type="entry name" value="AB_hydrolase_sf"/>
</dbReference>
<dbReference type="AlphaFoldDB" id="B7KLE3"/>
<dbReference type="OrthoDB" id="9808398at2"/>
<protein>
    <submittedName>
        <fullName evidence="2">Alpha/beta hydrolase fold protein</fullName>
    </submittedName>
</protein>
<feature type="domain" description="AB hydrolase-1" evidence="1">
    <location>
        <begin position="12"/>
        <end position="250"/>
    </location>
</feature>
<dbReference type="Gene3D" id="3.40.50.1820">
    <property type="entry name" value="alpha/beta hydrolase"/>
    <property type="match status" value="1"/>
</dbReference>
<dbReference type="GO" id="GO:0016787">
    <property type="term" value="F:hydrolase activity"/>
    <property type="evidence" value="ECO:0007669"/>
    <property type="project" value="UniProtKB-KW"/>
</dbReference>
<evidence type="ECO:0000313" key="2">
    <source>
        <dbReference type="EMBL" id="ACK72515.1"/>
    </source>
</evidence>
<keyword evidence="3" id="KW-1185">Reference proteome</keyword>
<gene>
    <name evidence="2" type="ordered locus">PCC7424_4144</name>
</gene>
<organism evidence="2 3">
    <name type="scientific">Gloeothece citriformis (strain PCC 7424)</name>
    <name type="common">Cyanothece sp. (strain PCC 7424)</name>
    <dbReference type="NCBI Taxonomy" id="65393"/>
    <lineage>
        <taxon>Bacteria</taxon>
        <taxon>Bacillati</taxon>
        <taxon>Cyanobacteriota</taxon>
        <taxon>Cyanophyceae</taxon>
        <taxon>Oscillatoriophycideae</taxon>
        <taxon>Chroococcales</taxon>
        <taxon>Aphanothecaceae</taxon>
        <taxon>Gloeothece</taxon>
        <taxon>Gloeothece citriformis</taxon>
    </lineage>
</organism>
<dbReference type="SUPFAM" id="SSF53474">
    <property type="entry name" value="alpha/beta-Hydrolases"/>
    <property type="match status" value="1"/>
</dbReference>
<dbReference type="RefSeq" id="WP_015956100.1">
    <property type="nucleotide sequence ID" value="NC_011729.1"/>
</dbReference>
<dbReference type="GO" id="GO:0016020">
    <property type="term" value="C:membrane"/>
    <property type="evidence" value="ECO:0007669"/>
    <property type="project" value="TreeGrafter"/>
</dbReference>
<dbReference type="ESTHER" id="cyap7-b7kle3">
    <property type="family name" value="6_AlphaBeta_hydrolase"/>
</dbReference>
<dbReference type="eggNOG" id="COG2267">
    <property type="taxonomic scope" value="Bacteria"/>
</dbReference>
<dbReference type="PRINTS" id="PR00111">
    <property type="entry name" value="ABHYDROLASE"/>
</dbReference>
<name>B7KLE3_GLOC7</name>
<reference evidence="3" key="1">
    <citation type="journal article" date="2011" name="MBio">
        <title>Novel metabolic attributes of the genus Cyanothece, comprising a group of unicellular nitrogen-fixing Cyanobacteria.</title>
        <authorList>
            <person name="Bandyopadhyay A."/>
            <person name="Elvitigala T."/>
            <person name="Welsh E."/>
            <person name="Stockel J."/>
            <person name="Liberton M."/>
            <person name="Min H."/>
            <person name="Sherman L.A."/>
            <person name="Pakrasi H.B."/>
        </authorList>
    </citation>
    <scope>NUCLEOTIDE SEQUENCE [LARGE SCALE GENOMIC DNA]</scope>
    <source>
        <strain evidence="3">PCC 7424</strain>
    </source>
</reference>
<dbReference type="HOGENOM" id="CLU_020336_50_2_3"/>
<dbReference type="PANTHER" id="PTHR43798">
    <property type="entry name" value="MONOACYLGLYCEROL LIPASE"/>
    <property type="match status" value="1"/>
</dbReference>
<dbReference type="Proteomes" id="UP000002384">
    <property type="component" value="Chromosome"/>
</dbReference>
<evidence type="ECO:0000259" key="1">
    <source>
        <dbReference type="Pfam" id="PF00561"/>
    </source>
</evidence>
<dbReference type="PANTHER" id="PTHR43798:SF33">
    <property type="entry name" value="HYDROLASE, PUTATIVE (AFU_ORTHOLOGUE AFUA_2G14860)-RELATED"/>
    <property type="match status" value="1"/>
</dbReference>
<accession>B7KLE3</accession>
<keyword evidence="2" id="KW-0378">Hydrolase</keyword>
<dbReference type="EMBL" id="CP001291">
    <property type="protein sequence ID" value="ACK72515.1"/>
    <property type="molecule type" value="Genomic_DNA"/>
</dbReference>
<dbReference type="STRING" id="65393.PCC7424_4144"/>
<dbReference type="InterPro" id="IPR029058">
    <property type="entry name" value="AB_hydrolase_fold"/>
</dbReference>
<dbReference type="InterPro" id="IPR000073">
    <property type="entry name" value="AB_hydrolase_1"/>
</dbReference>
<proteinExistence type="predicted"/>
<dbReference type="Pfam" id="PF00561">
    <property type="entry name" value="Abhydrolase_1"/>
    <property type="match status" value="1"/>
</dbReference>
<dbReference type="KEGG" id="cyc:PCC7424_4144"/>
<evidence type="ECO:0000313" key="3">
    <source>
        <dbReference type="Proteomes" id="UP000002384"/>
    </source>
</evidence>
<sequence length="269" mass="30409">MNLNLEIKGKGYPILCLHGHPGSARSLSVFTNHLSQRYQTIAPDLRGYGKSRPNGNFQMQDHLDDLETLLDSLKIERCLLLGWSLGGILALELALRNQKRYEGLILIASAARPRGNHPPITPQDLFYTGVAGIVNWIKPGWKWNIETFGKRSLFRYLLSQQTPQAYHYLASDGVSAYLQTSKPAQKALFQALKAGYSRLDDLNHLKIPSLVLAGENDVHITCASSEETAKTIKQCQWRRYPNTAHLFPWEIPTQVLQDIDAWLNTLKFD</sequence>